<evidence type="ECO:0000259" key="9">
    <source>
        <dbReference type="PROSITE" id="PS50850"/>
    </source>
</evidence>
<keyword evidence="5 8" id="KW-0812">Transmembrane</keyword>
<reference evidence="10" key="1">
    <citation type="journal article" date="2014" name="Int. J. Syst. Evol. Microbiol.">
        <title>Complete genome sequence of Corynebacterium casei LMG S-19264T (=DSM 44701T), isolated from a smear-ripened cheese.</title>
        <authorList>
            <consortium name="US DOE Joint Genome Institute (JGI-PGF)"/>
            <person name="Walter F."/>
            <person name="Albersmeier A."/>
            <person name="Kalinowski J."/>
            <person name="Ruckert C."/>
        </authorList>
    </citation>
    <scope>NUCLEOTIDE SEQUENCE</scope>
    <source>
        <strain evidence="10">CCM 8433</strain>
    </source>
</reference>
<evidence type="ECO:0000256" key="3">
    <source>
        <dbReference type="ARBA" id="ARBA00022475"/>
    </source>
</evidence>
<organism evidence="10 11">
    <name type="scientific">Enterococcus alcedinis</name>
    <dbReference type="NCBI Taxonomy" id="1274384"/>
    <lineage>
        <taxon>Bacteria</taxon>
        <taxon>Bacillati</taxon>
        <taxon>Bacillota</taxon>
        <taxon>Bacilli</taxon>
        <taxon>Lactobacillales</taxon>
        <taxon>Enterococcaceae</taxon>
        <taxon>Enterococcus</taxon>
    </lineage>
</organism>
<feature type="transmembrane region" description="Helical" evidence="8">
    <location>
        <begin position="272"/>
        <end position="295"/>
    </location>
</feature>
<dbReference type="GO" id="GO:0030395">
    <property type="term" value="F:lactose binding"/>
    <property type="evidence" value="ECO:0007669"/>
    <property type="project" value="TreeGrafter"/>
</dbReference>
<dbReference type="InterPro" id="IPR036259">
    <property type="entry name" value="MFS_trans_sf"/>
</dbReference>
<evidence type="ECO:0000313" key="11">
    <source>
        <dbReference type="Proteomes" id="UP000622610"/>
    </source>
</evidence>
<evidence type="ECO:0000256" key="2">
    <source>
        <dbReference type="ARBA" id="ARBA00022448"/>
    </source>
</evidence>
<dbReference type="PANTHER" id="PTHR23522:SF10">
    <property type="entry name" value="3-PHENYLPROPIONIC ACID TRANSPORTER-RELATED"/>
    <property type="match status" value="1"/>
</dbReference>
<evidence type="ECO:0000256" key="4">
    <source>
        <dbReference type="ARBA" id="ARBA00022519"/>
    </source>
</evidence>
<dbReference type="RefSeq" id="WP_188367128.1">
    <property type="nucleotide sequence ID" value="NZ_BMDT01000003.1"/>
</dbReference>
<dbReference type="InterPro" id="IPR020846">
    <property type="entry name" value="MFS_dom"/>
</dbReference>
<feature type="domain" description="Major facilitator superfamily (MFS) profile" evidence="9">
    <location>
        <begin position="206"/>
        <end position="394"/>
    </location>
</feature>
<feature type="transmembrane region" description="Helical" evidence="8">
    <location>
        <begin position="240"/>
        <end position="260"/>
    </location>
</feature>
<feature type="transmembrane region" description="Helical" evidence="8">
    <location>
        <begin position="7"/>
        <end position="29"/>
    </location>
</feature>
<sequence>MEKKLHYQYVLLQCSFYAVSACFIGYMVPVLQKQGFNHSQIGLFLGLRALFSVIFQPAIANFMEKFQAKISFNQLIAAMVVVSMAMTGVQLLQPAFLGMTFVFILYGVSSFSMVSFIDAMSTLYFYQGKKVNYPVARGAGSLSYAISALLIGSLVEAQTILMAQFFLFIPLLLAVLSIEKIKGIEAAHDEKEAQVSFKALFKEYPVFKYFLLAVIFSFVGKEMSSSFLIDVYRSLGGDNQSYGIGTFLLASSEIPAAILFTKLLDRVGIRRLMLMSFFFAFLRIFLIMLAPNLFFLNFAQMLQMFGNGLFWAGNIQFIRTVLPAKYSVKAQAAVGVCYLGIGSGIGAPLSGVILEQTNLLTLLAVSSLLALVGLIVLFFGSKHQAHSKVIQPIE</sequence>
<feature type="transmembrane region" description="Helical" evidence="8">
    <location>
        <begin position="161"/>
        <end position="178"/>
    </location>
</feature>
<accession>A0A917JEQ5</accession>
<keyword evidence="11" id="KW-1185">Reference proteome</keyword>
<evidence type="ECO:0000256" key="7">
    <source>
        <dbReference type="ARBA" id="ARBA00023136"/>
    </source>
</evidence>
<keyword evidence="7 8" id="KW-0472">Membrane</keyword>
<dbReference type="PROSITE" id="PS50850">
    <property type="entry name" value="MFS"/>
    <property type="match status" value="1"/>
</dbReference>
<feature type="transmembrane region" description="Helical" evidence="8">
    <location>
        <begin position="334"/>
        <end position="353"/>
    </location>
</feature>
<dbReference type="PANTHER" id="PTHR23522">
    <property type="entry name" value="BLL5896 PROTEIN"/>
    <property type="match status" value="1"/>
</dbReference>
<proteinExistence type="predicted"/>
<evidence type="ECO:0000256" key="1">
    <source>
        <dbReference type="ARBA" id="ARBA00004429"/>
    </source>
</evidence>
<keyword evidence="3" id="KW-1003">Cell membrane</keyword>
<evidence type="ECO:0000256" key="6">
    <source>
        <dbReference type="ARBA" id="ARBA00022989"/>
    </source>
</evidence>
<dbReference type="GO" id="GO:0015528">
    <property type="term" value="F:lactose:proton symporter activity"/>
    <property type="evidence" value="ECO:0007669"/>
    <property type="project" value="TreeGrafter"/>
</dbReference>
<dbReference type="Gene3D" id="1.20.1250.20">
    <property type="entry name" value="MFS general substrate transporter like domains"/>
    <property type="match status" value="2"/>
</dbReference>
<feature type="transmembrane region" description="Helical" evidence="8">
    <location>
        <begin position="103"/>
        <end position="126"/>
    </location>
</feature>
<keyword evidence="6 8" id="KW-1133">Transmembrane helix</keyword>
<feature type="transmembrane region" description="Helical" evidence="8">
    <location>
        <begin position="138"/>
        <end position="155"/>
    </location>
</feature>
<gene>
    <name evidence="10" type="ORF">GCM10011482_09430</name>
</gene>
<evidence type="ECO:0000256" key="8">
    <source>
        <dbReference type="SAM" id="Phobius"/>
    </source>
</evidence>
<protein>
    <recommendedName>
        <fullName evidence="9">Major facilitator superfamily (MFS) profile domain-containing protein</fullName>
    </recommendedName>
</protein>
<dbReference type="SUPFAM" id="SSF103473">
    <property type="entry name" value="MFS general substrate transporter"/>
    <property type="match status" value="1"/>
</dbReference>
<dbReference type="Pfam" id="PF12832">
    <property type="entry name" value="MFS_1_like"/>
    <property type="match status" value="1"/>
</dbReference>
<dbReference type="GO" id="GO:0005886">
    <property type="term" value="C:plasma membrane"/>
    <property type="evidence" value="ECO:0007669"/>
    <property type="project" value="UniProtKB-SubCell"/>
</dbReference>
<comment type="caution">
    <text evidence="10">The sequence shown here is derived from an EMBL/GenBank/DDBJ whole genome shotgun (WGS) entry which is preliminary data.</text>
</comment>
<dbReference type="PROSITE" id="PS51257">
    <property type="entry name" value="PROKAR_LIPOPROTEIN"/>
    <property type="match status" value="1"/>
</dbReference>
<keyword evidence="4" id="KW-0997">Cell inner membrane</keyword>
<feature type="transmembrane region" description="Helical" evidence="8">
    <location>
        <begin position="41"/>
        <end position="63"/>
    </location>
</feature>
<reference evidence="10" key="2">
    <citation type="submission" date="2020-09" db="EMBL/GenBank/DDBJ databases">
        <authorList>
            <person name="Sun Q."/>
            <person name="Sedlacek I."/>
        </authorList>
    </citation>
    <scope>NUCLEOTIDE SEQUENCE</scope>
    <source>
        <strain evidence="10">CCM 8433</strain>
    </source>
</reference>
<name>A0A917JEQ5_9ENTE</name>
<evidence type="ECO:0000313" key="10">
    <source>
        <dbReference type="EMBL" id="GGI65289.1"/>
    </source>
</evidence>
<dbReference type="EMBL" id="BMDT01000003">
    <property type="protein sequence ID" value="GGI65289.1"/>
    <property type="molecule type" value="Genomic_DNA"/>
</dbReference>
<evidence type="ECO:0000256" key="5">
    <source>
        <dbReference type="ARBA" id="ARBA00022692"/>
    </source>
</evidence>
<comment type="subcellular location">
    <subcellularLocation>
        <location evidence="1">Cell inner membrane</location>
        <topology evidence="1">Multi-pass membrane protein</topology>
    </subcellularLocation>
</comment>
<dbReference type="InterPro" id="IPR024989">
    <property type="entry name" value="MFS_assoc_dom"/>
</dbReference>
<dbReference type="AlphaFoldDB" id="A0A917JEQ5"/>
<feature type="transmembrane region" description="Helical" evidence="8">
    <location>
        <begin position="359"/>
        <end position="379"/>
    </location>
</feature>
<feature type="transmembrane region" description="Helical" evidence="8">
    <location>
        <begin position="75"/>
        <end position="97"/>
    </location>
</feature>
<dbReference type="Proteomes" id="UP000622610">
    <property type="component" value="Unassembled WGS sequence"/>
</dbReference>
<keyword evidence="2" id="KW-0813">Transport</keyword>